<dbReference type="KEGG" id="rru:Rru_A1999"/>
<protein>
    <submittedName>
        <fullName evidence="1">Uncharacterized protein</fullName>
    </submittedName>
</protein>
<sequence>MSEERITRRSLASPKTKESDWSRFDVLTDADIEDAVTADLDAAPLADEAWFAQAAIVEPPLKEAVSIRLDKDVLAFFKTTSTRYQTRINAVLRAYMESELRSKR</sequence>
<reference evidence="1 2" key="1">
    <citation type="journal article" date="2011" name="Stand. Genomic Sci.">
        <title>Complete genome sequence of Rhodospirillum rubrum type strain (S1).</title>
        <authorList>
            <person name="Munk A.C."/>
            <person name="Copeland A."/>
            <person name="Lucas S."/>
            <person name="Lapidus A."/>
            <person name="Del Rio T.G."/>
            <person name="Barry K."/>
            <person name="Detter J.C."/>
            <person name="Hammon N."/>
            <person name="Israni S."/>
            <person name="Pitluck S."/>
            <person name="Brettin T."/>
            <person name="Bruce D."/>
            <person name="Han C."/>
            <person name="Tapia R."/>
            <person name="Gilna P."/>
            <person name="Schmutz J."/>
            <person name="Larimer F."/>
            <person name="Land M."/>
            <person name="Kyrpides N.C."/>
            <person name="Mavromatis K."/>
            <person name="Richardson P."/>
            <person name="Rohde M."/>
            <person name="Goker M."/>
            <person name="Klenk H.P."/>
            <person name="Zhang Y."/>
            <person name="Roberts G.P."/>
            <person name="Reslewic S."/>
            <person name="Schwartz D.C."/>
        </authorList>
    </citation>
    <scope>NUCLEOTIDE SEQUENCE [LARGE SCALE GENOMIC DNA]</scope>
    <source>
        <strain evidence="2">ATCC 11170 / ATH 1.1.1 / DSM 467 / LMG 4362 / NCIMB 8255 / S1</strain>
    </source>
</reference>
<dbReference type="HOGENOM" id="CLU_140900_1_3_5"/>
<gene>
    <name evidence="1" type="ordered locus">Rru_A1999</name>
</gene>
<evidence type="ECO:0000313" key="2">
    <source>
        <dbReference type="Proteomes" id="UP000001929"/>
    </source>
</evidence>
<dbReference type="AlphaFoldDB" id="Q2RSU6"/>
<dbReference type="Pfam" id="PF14384">
    <property type="entry name" value="BrnA_antitoxin"/>
    <property type="match status" value="1"/>
</dbReference>
<dbReference type="eggNOG" id="COG3514">
    <property type="taxonomic scope" value="Bacteria"/>
</dbReference>
<accession>Q2RSU6</accession>
<name>Q2RSU6_RHORT</name>
<dbReference type="EMBL" id="CP000230">
    <property type="protein sequence ID" value="ABC22799.1"/>
    <property type="molecule type" value="Genomic_DNA"/>
</dbReference>
<keyword evidence="2" id="KW-1185">Reference proteome</keyword>
<dbReference type="Proteomes" id="UP000001929">
    <property type="component" value="Chromosome"/>
</dbReference>
<organism evidence="1 2">
    <name type="scientific">Rhodospirillum rubrum (strain ATCC 11170 / ATH 1.1.1 / DSM 467 / LMG 4362 / NCIMB 8255 / S1)</name>
    <dbReference type="NCBI Taxonomy" id="269796"/>
    <lineage>
        <taxon>Bacteria</taxon>
        <taxon>Pseudomonadati</taxon>
        <taxon>Pseudomonadota</taxon>
        <taxon>Alphaproteobacteria</taxon>
        <taxon>Rhodospirillales</taxon>
        <taxon>Rhodospirillaceae</taxon>
        <taxon>Rhodospirillum</taxon>
    </lineage>
</organism>
<dbReference type="EnsemblBacteria" id="ABC22799">
    <property type="protein sequence ID" value="ABC22799"/>
    <property type="gene ID" value="Rru_A1999"/>
</dbReference>
<evidence type="ECO:0000313" key="1">
    <source>
        <dbReference type="EMBL" id="ABC22799.1"/>
    </source>
</evidence>
<dbReference type="RefSeq" id="WP_011389752.1">
    <property type="nucleotide sequence ID" value="NC_007643.1"/>
</dbReference>
<proteinExistence type="predicted"/>
<dbReference type="InterPro" id="IPR025528">
    <property type="entry name" value="BrnA_antitoxin"/>
</dbReference>
<dbReference type="STRING" id="269796.Rru_A1999"/>